<dbReference type="Pfam" id="PF13359">
    <property type="entry name" value="DDE_Tnp_4"/>
    <property type="match status" value="1"/>
</dbReference>
<evidence type="ECO:0000259" key="8">
    <source>
        <dbReference type="Pfam" id="PF13359"/>
    </source>
</evidence>
<dbReference type="AlphaFoldDB" id="A0A7M7HPE5"/>
<keyword evidence="10" id="KW-1185">Reference proteome</keyword>
<dbReference type="GO" id="GO:0004518">
    <property type="term" value="F:nuclease activity"/>
    <property type="evidence" value="ECO:0007669"/>
    <property type="project" value="UniProtKB-KW"/>
</dbReference>
<evidence type="ECO:0000256" key="3">
    <source>
        <dbReference type="ARBA" id="ARBA00006958"/>
    </source>
</evidence>
<dbReference type="InterPro" id="IPR045249">
    <property type="entry name" value="HARBI1-like"/>
</dbReference>
<evidence type="ECO:0000313" key="9">
    <source>
        <dbReference type="EnsemblMetazoa" id="XP_011674132"/>
    </source>
</evidence>
<comment type="similarity">
    <text evidence="3">Belongs to the HARBI1 family.</text>
</comment>
<sequence length="159" mass="17738">MTKFHGIAHLPGIIGAIDGTHVCLHGCCLKPDEHIFVNRKSRHSINVQLVCDAKFRITNVVARWGGSTHDSRILENSKLARKFAAGQYKGILLGDSGYPLFPWLMTPLSHPRTDQENAYNNAHAKTRSIIEQLNGQLKNKFRCLLGHGLPFIPVRSYVG</sequence>
<dbReference type="KEGG" id="spu:105443036"/>
<dbReference type="OrthoDB" id="10057382at2759"/>
<evidence type="ECO:0000256" key="7">
    <source>
        <dbReference type="ARBA" id="ARBA00023242"/>
    </source>
</evidence>
<keyword evidence="7" id="KW-0539">Nucleus</keyword>
<evidence type="ECO:0000313" key="10">
    <source>
        <dbReference type="Proteomes" id="UP000007110"/>
    </source>
</evidence>
<dbReference type="InParanoid" id="A0A7M7HPE5"/>
<protein>
    <recommendedName>
        <fullName evidence="8">DDE Tnp4 domain-containing protein</fullName>
    </recommendedName>
</protein>
<name>A0A7M7HPE5_STRPU</name>
<dbReference type="EnsemblMetazoa" id="XM_011675830">
    <property type="protein sequence ID" value="XP_011674132"/>
    <property type="gene ID" value="LOC105443036"/>
</dbReference>
<dbReference type="PANTHER" id="PTHR22930">
    <property type="match status" value="1"/>
</dbReference>
<evidence type="ECO:0000256" key="5">
    <source>
        <dbReference type="ARBA" id="ARBA00022723"/>
    </source>
</evidence>
<dbReference type="OMA" id="QENAYNN"/>
<feature type="domain" description="DDE Tnp4" evidence="8">
    <location>
        <begin position="17"/>
        <end position="146"/>
    </location>
</feature>
<keyword evidence="6" id="KW-0378">Hydrolase</keyword>
<dbReference type="PANTHER" id="PTHR22930:SF227">
    <property type="entry name" value="DDE TNP4 DOMAIN-CONTAINING PROTEIN"/>
    <property type="match status" value="1"/>
</dbReference>
<dbReference type="Proteomes" id="UP000007110">
    <property type="component" value="Unassembled WGS sequence"/>
</dbReference>
<dbReference type="RefSeq" id="XP_011674132.1">
    <property type="nucleotide sequence ID" value="XM_011675830.2"/>
</dbReference>
<comment type="subcellular location">
    <subcellularLocation>
        <location evidence="2">Nucleus</location>
    </subcellularLocation>
</comment>
<comment type="cofactor">
    <cofactor evidence="1">
        <name>a divalent metal cation</name>
        <dbReference type="ChEBI" id="CHEBI:60240"/>
    </cofactor>
</comment>
<proteinExistence type="inferred from homology"/>
<evidence type="ECO:0000256" key="6">
    <source>
        <dbReference type="ARBA" id="ARBA00022801"/>
    </source>
</evidence>
<organism evidence="9 10">
    <name type="scientific">Strongylocentrotus purpuratus</name>
    <name type="common">Purple sea urchin</name>
    <dbReference type="NCBI Taxonomy" id="7668"/>
    <lineage>
        <taxon>Eukaryota</taxon>
        <taxon>Metazoa</taxon>
        <taxon>Echinodermata</taxon>
        <taxon>Eleutherozoa</taxon>
        <taxon>Echinozoa</taxon>
        <taxon>Echinoidea</taxon>
        <taxon>Euechinoidea</taxon>
        <taxon>Echinacea</taxon>
        <taxon>Camarodonta</taxon>
        <taxon>Echinidea</taxon>
        <taxon>Strongylocentrotidae</taxon>
        <taxon>Strongylocentrotus</taxon>
    </lineage>
</organism>
<dbReference type="InterPro" id="IPR027806">
    <property type="entry name" value="HARBI1_dom"/>
</dbReference>
<reference evidence="10" key="1">
    <citation type="submission" date="2015-02" db="EMBL/GenBank/DDBJ databases">
        <title>Genome sequencing for Strongylocentrotus purpuratus.</title>
        <authorList>
            <person name="Murali S."/>
            <person name="Liu Y."/>
            <person name="Vee V."/>
            <person name="English A."/>
            <person name="Wang M."/>
            <person name="Skinner E."/>
            <person name="Han Y."/>
            <person name="Muzny D.M."/>
            <person name="Worley K.C."/>
            <person name="Gibbs R.A."/>
        </authorList>
    </citation>
    <scope>NUCLEOTIDE SEQUENCE</scope>
</reference>
<keyword evidence="5" id="KW-0479">Metal-binding</keyword>
<keyword evidence="4" id="KW-0540">Nuclease</keyword>
<accession>A0A7M7HPE5</accession>
<evidence type="ECO:0000256" key="4">
    <source>
        <dbReference type="ARBA" id="ARBA00022722"/>
    </source>
</evidence>
<dbReference type="GeneID" id="105443036"/>
<dbReference type="GO" id="GO:0046872">
    <property type="term" value="F:metal ion binding"/>
    <property type="evidence" value="ECO:0007669"/>
    <property type="project" value="UniProtKB-KW"/>
</dbReference>
<dbReference type="GO" id="GO:0005634">
    <property type="term" value="C:nucleus"/>
    <property type="evidence" value="ECO:0007669"/>
    <property type="project" value="UniProtKB-SubCell"/>
</dbReference>
<reference evidence="9" key="2">
    <citation type="submission" date="2021-01" db="UniProtKB">
        <authorList>
            <consortium name="EnsemblMetazoa"/>
        </authorList>
    </citation>
    <scope>IDENTIFICATION</scope>
</reference>
<dbReference type="GO" id="GO:0016787">
    <property type="term" value="F:hydrolase activity"/>
    <property type="evidence" value="ECO:0007669"/>
    <property type="project" value="UniProtKB-KW"/>
</dbReference>
<evidence type="ECO:0000256" key="1">
    <source>
        <dbReference type="ARBA" id="ARBA00001968"/>
    </source>
</evidence>
<evidence type="ECO:0000256" key="2">
    <source>
        <dbReference type="ARBA" id="ARBA00004123"/>
    </source>
</evidence>